<organism evidence="1">
    <name type="scientific">Lymantria dispar multicapsid nuclear polyhedrosis virus</name>
    <name type="common">LdMNPV</name>
    <dbReference type="NCBI Taxonomy" id="10449"/>
    <lineage>
        <taxon>Viruses</taxon>
        <taxon>Viruses incertae sedis</taxon>
        <taxon>Naldaviricetes</taxon>
        <taxon>Lefavirales</taxon>
        <taxon>Baculoviridae</taxon>
        <taxon>Alphabaculovirus</taxon>
        <taxon>Alphabaculovirus lydisparis</taxon>
    </lineage>
</organism>
<evidence type="ECO:0000313" key="1">
    <source>
        <dbReference type="EMBL" id="QIT08052.1"/>
    </source>
</evidence>
<protein>
    <submittedName>
        <fullName evidence="1">Uncharacterized protein</fullName>
    </submittedName>
</protein>
<name>A0A6H0F053_NPVLD</name>
<proteinExistence type="predicted"/>
<dbReference type="EMBL" id="MN661137">
    <property type="protein sequence ID" value="QIT08052.1"/>
    <property type="molecule type" value="Genomic_DNA"/>
</dbReference>
<reference evidence="1" key="1">
    <citation type="submission" date="2019-11" db="EMBL/GenBank/DDBJ databases">
        <title>Strain of Lymantria dispar multiple nucleopolyhedrovirus, used for insecticide preparation.</title>
        <authorList>
            <person name="Kolosov A.V."/>
            <person name="Moiseeva A.A."/>
            <person name="Okhlopkova O.V."/>
            <person name="Safatov A.S."/>
        </authorList>
    </citation>
    <scope>NUCLEOTIDE SEQUENCE</scope>
    <source>
        <strain evidence="1">NSh-07</strain>
    </source>
</reference>
<accession>A0A6H0F053</accession>
<organismHost>
    <name type="scientific">Lepidoptera</name>
    <name type="common">moths &amp; butterflies</name>
    <dbReference type="NCBI Taxonomy" id="7088"/>
</organismHost>
<sequence length="125" mass="13772">MLARKLRPVQDVRLVLGPRVLLQPAAGVDAVLPHEHVLHDDHVPRKVGHHVEPLQKVPGSVQLVVHAHVLVLAQHVPFGNLGLRVGHLAESHILSVHVPKVLVLEHEQARVHRLGYGEAPVEARQ</sequence>